<feature type="compositionally biased region" description="Basic and acidic residues" evidence="1">
    <location>
        <begin position="44"/>
        <end position="53"/>
    </location>
</feature>
<feature type="region of interest" description="Disordered" evidence="1">
    <location>
        <begin position="44"/>
        <end position="95"/>
    </location>
</feature>
<dbReference type="GeneID" id="9477298"/>
<sequence>MERKNDILSEWATIELFNMPDAGPDQRAQFFKFLRQNKLSEMMKKFAESKQSDDETSETHQVSAAETKIPVEFNQESSGVASESQENSIAEIADL</sequence>
<feature type="compositionally biased region" description="Polar residues" evidence="1">
    <location>
        <begin position="74"/>
        <end position="88"/>
    </location>
</feature>
<dbReference type="Proteomes" id="UP000006643">
    <property type="component" value="Unassembled WGS sequence"/>
</dbReference>
<dbReference type="AlphaFoldDB" id="D0NZ68"/>
<evidence type="ECO:0000256" key="1">
    <source>
        <dbReference type="SAM" id="MobiDB-lite"/>
    </source>
</evidence>
<evidence type="ECO:0000313" key="2">
    <source>
        <dbReference type="EMBL" id="EEY68855.1"/>
    </source>
</evidence>
<proteinExistence type="predicted"/>
<keyword evidence="3" id="KW-1185">Reference proteome</keyword>
<accession>D0NZ68</accession>
<gene>
    <name evidence="2" type="ORF">PITG_18761</name>
</gene>
<organism evidence="2 3">
    <name type="scientific">Phytophthora infestans (strain T30-4)</name>
    <name type="common">Potato late blight agent</name>
    <dbReference type="NCBI Taxonomy" id="403677"/>
    <lineage>
        <taxon>Eukaryota</taxon>
        <taxon>Sar</taxon>
        <taxon>Stramenopiles</taxon>
        <taxon>Oomycota</taxon>
        <taxon>Peronosporomycetes</taxon>
        <taxon>Peronosporales</taxon>
        <taxon>Peronosporaceae</taxon>
        <taxon>Phytophthora</taxon>
    </lineage>
</organism>
<dbReference type="HOGENOM" id="CLU_2377353_0_0_1"/>
<dbReference type="VEuPathDB" id="FungiDB:PITG_18761"/>
<dbReference type="InParanoid" id="D0NZ68"/>
<dbReference type="RefSeq" id="XP_002997405.1">
    <property type="nucleotide sequence ID" value="XM_002997359.1"/>
</dbReference>
<dbReference type="EMBL" id="DS028193">
    <property type="protein sequence ID" value="EEY68855.1"/>
    <property type="molecule type" value="Genomic_DNA"/>
</dbReference>
<protein>
    <submittedName>
        <fullName evidence="2">Uncharacterized protein</fullName>
    </submittedName>
</protein>
<dbReference type="KEGG" id="pif:PITG_18761"/>
<name>D0NZ68_PHYIT</name>
<evidence type="ECO:0000313" key="3">
    <source>
        <dbReference type="Proteomes" id="UP000006643"/>
    </source>
</evidence>
<reference evidence="3" key="1">
    <citation type="journal article" date="2009" name="Nature">
        <title>Genome sequence and analysis of the Irish potato famine pathogen Phytophthora infestans.</title>
        <authorList>
            <consortium name="The Broad Institute Genome Sequencing Platform"/>
            <person name="Haas B.J."/>
            <person name="Kamoun S."/>
            <person name="Zody M.C."/>
            <person name="Jiang R.H."/>
            <person name="Handsaker R.E."/>
            <person name="Cano L.M."/>
            <person name="Grabherr M."/>
            <person name="Kodira C.D."/>
            <person name="Raffaele S."/>
            <person name="Torto-Alalibo T."/>
            <person name="Bozkurt T.O."/>
            <person name="Ah-Fong A.M."/>
            <person name="Alvarado L."/>
            <person name="Anderson V.L."/>
            <person name="Armstrong M.R."/>
            <person name="Avrova A."/>
            <person name="Baxter L."/>
            <person name="Beynon J."/>
            <person name="Boevink P.C."/>
            <person name="Bollmann S.R."/>
            <person name="Bos J.I."/>
            <person name="Bulone V."/>
            <person name="Cai G."/>
            <person name="Cakir C."/>
            <person name="Carrington J.C."/>
            <person name="Chawner M."/>
            <person name="Conti L."/>
            <person name="Costanzo S."/>
            <person name="Ewan R."/>
            <person name="Fahlgren N."/>
            <person name="Fischbach M.A."/>
            <person name="Fugelstad J."/>
            <person name="Gilroy E.M."/>
            <person name="Gnerre S."/>
            <person name="Green P.J."/>
            <person name="Grenville-Briggs L.J."/>
            <person name="Griffith J."/>
            <person name="Grunwald N.J."/>
            <person name="Horn K."/>
            <person name="Horner N.R."/>
            <person name="Hu C.H."/>
            <person name="Huitema E."/>
            <person name="Jeong D.H."/>
            <person name="Jones A.M."/>
            <person name="Jones J.D."/>
            <person name="Jones R.W."/>
            <person name="Karlsson E.K."/>
            <person name="Kunjeti S.G."/>
            <person name="Lamour K."/>
            <person name="Liu Z."/>
            <person name="Ma L."/>
            <person name="Maclean D."/>
            <person name="Chibucos M.C."/>
            <person name="McDonald H."/>
            <person name="McWalters J."/>
            <person name="Meijer H.J."/>
            <person name="Morgan W."/>
            <person name="Morris P.F."/>
            <person name="Munro C.A."/>
            <person name="O'Neill K."/>
            <person name="Ospina-Giraldo M."/>
            <person name="Pinzon A."/>
            <person name="Pritchard L."/>
            <person name="Ramsahoye B."/>
            <person name="Ren Q."/>
            <person name="Restrepo S."/>
            <person name="Roy S."/>
            <person name="Sadanandom A."/>
            <person name="Savidor A."/>
            <person name="Schornack S."/>
            <person name="Schwartz D.C."/>
            <person name="Schumann U.D."/>
            <person name="Schwessinger B."/>
            <person name="Seyer L."/>
            <person name="Sharpe T."/>
            <person name="Silvar C."/>
            <person name="Song J."/>
            <person name="Studholme D.J."/>
            <person name="Sykes S."/>
            <person name="Thines M."/>
            <person name="van de Vondervoort P.J."/>
            <person name="Phuntumart V."/>
            <person name="Wawra S."/>
            <person name="Weide R."/>
            <person name="Win J."/>
            <person name="Young C."/>
            <person name="Zhou S."/>
            <person name="Fry W."/>
            <person name="Meyers B.C."/>
            <person name="van West P."/>
            <person name="Ristaino J."/>
            <person name="Govers F."/>
            <person name="Birch P.R."/>
            <person name="Whisson S.C."/>
            <person name="Judelson H.S."/>
            <person name="Nusbaum C."/>
        </authorList>
    </citation>
    <scope>NUCLEOTIDE SEQUENCE [LARGE SCALE GENOMIC DNA]</scope>
    <source>
        <strain evidence="3">T30-4</strain>
    </source>
</reference>